<dbReference type="InterPro" id="IPR029071">
    <property type="entry name" value="Ubiquitin-like_domsf"/>
</dbReference>
<evidence type="ECO:0000313" key="2">
    <source>
        <dbReference type="EMBL" id="CAI9943320.1"/>
    </source>
</evidence>
<sequence length="80" mass="9592">MQIDWTKTAIVITINQKMELEVSAELNVFELKQFLLYELNLDYDINKLQIYFKDILINDPYMTLSQYGIQNQKNLKLVFK</sequence>
<proteinExistence type="predicted"/>
<dbReference type="Gene3D" id="3.10.20.90">
    <property type="entry name" value="Phosphatidylinositol 3-kinase Catalytic Subunit, Chain A, domain 1"/>
    <property type="match status" value="1"/>
</dbReference>
<dbReference type="EMBL" id="CAXDID020000147">
    <property type="protein sequence ID" value="CAL6041005.1"/>
    <property type="molecule type" value="Genomic_DNA"/>
</dbReference>
<comment type="caution">
    <text evidence="2">The sequence shown here is derived from an EMBL/GenBank/DDBJ whole genome shotgun (WGS) entry which is preliminary data.</text>
</comment>
<gene>
    <name evidence="2" type="ORF">HINF_LOCUS30965</name>
    <name evidence="3" type="ORF">HINF_LOCUS38658</name>
</gene>
<evidence type="ECO:0000313" key="4">
    <source>
        <dbReference type="Proteomes" id="UP001642409"/>
    </source>
</evidence>
<keyword evidence="4" id="KW-1185">Reference proteome</keyword>
<dbReference type="PROSITE" id="PS50053">
    <property type="entry name" value="UBIQUITIN_2"/>
    <property type="match status" value="1"/>
</dbReference>
<organism evidence="2">
    <name type="scientific">Hexamita inflata</name>
    <dbReference type="NCBI Taxonomy" id="28002"/>
    <lineage>
        <taxon>Eukaryota</taxon>
        <taxon>Metamonada</taxon>
        <taxon>Diplomonadida</taxon>
        <taxon>Hexamitidae</taxon>
        <taxon>Hexamitinae</taxon>
        <taxon>Hexamita</taxon>
    </lineage>
</organism>
<reference evidence="3 4" key="2">
    <citation type="submission" date="2024-07" db="EMBL/GenBank/DDBJ databases">
        <authorList>
            <person name="Akdeniz Z."/>
        </authorList>
    </citation>
    <scope>NUCLEOTIDE SEQUENCE [LARGE SCALE GENOMIC DNA]</scope>
</reference>
<accession>A0AA86PN97</accession>
<name>A0AA86PN97_9EUKA</name>
<protein>
    <submittedName>
        <fullName evidence="2">Ubiquitin-like domain superfamily</fullName>
    </submittedName>
    <submittedName>
        <fullName evidence="3">Ubiquitin-like_domain superfamily</fullName>
    </submittedName>
</protein>
<dbReference type="AlphaFoldDB" id="A0AA86PN97"/>
<dbReference type="Proteomes" id="UP001642409">
    <property type="component" value="Unassembled WGS sequence"/>
</dbReference>
<dbReference type="EMBL" id="CATOUU010000714">
    <property type="protein sequence ID" value="CAI9943320.1"/>
    <property type="molecule type" value="Genomic_DNA"/>
</dbReference>
<evidence type="ECO:0000259" key="1">
    <source>
        <dbReference type="PROSITE" id="PS50053"/>
    </source>
</evidence>
<evidence type="ECO:0000313" key="3">
    <source>
        <dbReference type="EMBL" id="CAL6041005.1"/>
    </source>
</evidence>
<feature type="domain" description="Ubiquitin-like" evidence="1">
    <location>
        <begin position="10"/>
        <end position="80"/>
    </location>
</feature>
<dbReference type="SUPFAM" id="SSF54236">
    <property type="entry name" value="Ubiquitin-like"/>
    <property type="match status" value="1"/>
</dbReference>
<reference evidence="2" key="1">
    <citation type="submission" date="2023-06" db="EMBL/GenBank/DDBJ databases">
        <authorList>
            <person name="Kurt Z."/>
        </authorList>
    </citation>
    <scope>NUCLEOTIDE SEQUENCE</scope>
</reference>
<dbReference type="InterPro" id="IPR000626">
    <property type="entry name" value="Ubiquitin-like_dom"/>
</dbReference>